<sequence>MFYENNNNNEEWGWFIDLESNTKQKFVKFEKYNVVLKQEKNVLEKPVKNVNNLIIFNSVCSILYIYILFYKIFKL</sequence>
<evidence type="ECO:0000313" key="2">
    <source>
        <dbReference type="EMBL" id="QHU19242.1"/>
    </source>
</evidence>
<dbReference type="AlphaFoldDB" id="A0A6C0KMI9"/>
<accession>A0A6C0KMI9</accession>
<name>A0A6C0KMI9_9ZZZZ</name>
<keyword evidence="1" id="KW-1133">Transmembrane helix</keyword>
<proteinExistence type="predicted"/>
<organism evidence="2">
    <name type="scientific">viral metagenome</name>
    <dbReference type="NCBI Taxonomy" id="1070528"/>
    <lineage>
        <taxon>unclassified sequences</taxon>
        <taxon>metagenomes</taxon>
        <taxon>organismal metagenomes</taxon>
    </lineage>
</organism>
<feature type="transmembrane region" description="Helical" evidence="1">
    <location>
        <begin position="53"/>
        <end position="73"/>
    </location>
</feature>
<keyword evidence="1" id="KW-0472">Membrane</keyword>
<evidence type="ECO:0000256" key="1">
    <source>
        <dbReference type="SAM" id="Phobius"/>
    </source>
</evidence>
<protein>
    <submittedName>
        <fullName evidence="2">Uncharacterized protein</fullName>
    </submittedName>
</protein>
<reference evidence="2" key="1">
    <citation type="journal article" date="2020" name="Nature">
        <title>Giant virus diversity and host interactions through global metagenomics.</title>
        <authorList>
            <person name="Schulz F."/>
            <person name="Roux S."/>
            <person name="Paez-Espino D."/>
            <person name="Jungbluth S."/>
            <person name="Walsh D.A."/>
            <person name="Denef V.J."/>
            <person name="McMahon K.D."/>
            <person name="Konstantinidis K.T."/>
            <person name="Eloe-Fadrosh E.A."/>
            <person name="Kyrpides N.C."/>
            <person name="Woyke T."/>
        </authorList>
    </citation>
    <scope>NUCLEOTIDE SEQUENCE</scope>
    <source>
        <strain evidence="2">GVMAG-S-3300013014-104</strain>
    </source>
</reference>
<dbReference type="EMBL" id="MN740946">
    <property type="protein sequence ID" value="QHU19242.1"/>
    <property type="molecule type" value="Genomic_DNA"/>
</dbReference>
<keyword evidence="1" id="KW-0812">Transmembrane</keyword>